<gene>
    <name evidence="4" type="ordered locus">Dtox_1414</name>
</gene>
<evidence type="ECO:0000256" key="1">
    <source>
        <dbReference type="ARBA" id="ARBA00023125"/>
    </source>
</evidence>
<dbReference type="Pfam" id="PF12834">
    <property type="entry name" value="Phage_int_SAM_2"/>
    <property type="match status" value="1"/>
</dbReference>
<feature type="domain" description="Core-binding (CB)" evidence="3">
    <location>
        <begin position="11"/>
        <end position="99"/>
    </location>
</feature>
<dbReference type="InterPro" id="IPR044068">
    <property type="entry name" value="CB"/>
</dbReference>
<dbReference type="AlphaFoldDB" id="C8VVH4"/>
<evidence type="ECO:0000313" key="5">
    <source>
        <dbReference type="Proteomes" id="UP000002217"/>
    </source>
</evidence>
<proteinExistence type="predicted"/>
<dbReference type="HOGENOM" id="CLU_161241_0_0_9"/>
<dbReference type="GO" id="GO:0003677">
    <property type="term" value="F:DNA binding"/>
    <property type="evidence" value="ECO:0007669"/>
    <property type="project" value="UniProtKB-UniRule"/>
</dbReference>
<dbReference type="eggNOG" id="COG4974">
    <property type="taxonomic scope" value="Bacteria"/>
</dbReference>
<sequence length="126" mass="15417">MRASYKKYPEMLVNQLLDQLSDIARQSRAGWVKTRRVRYHQVKPFIHFLGSRFRLKDIRDIQPMHVQAYIKYRLENEKVSDKTVFTDISTIRFWHRQIPMRRYLIPINKLLLGELLLNGQEFRQKW</sequence>
<evidence type="ECO:0000256" key="2">
    <source>
        <dbReference type="PROSITE-ProRule" id="PRU01248"/>
    </source>
</evidence>
<dbReference type="InterPro" id="IPR010998">
    <property type="entry name" value="Integrase_recombinase_N"/>
</dbReference>
<dbReference type="Gene3D" id="1.10.150.130">
    <property type="match status" value="1"/>
</dbReference>
<dbReference type="Proteomes" id="UP000002217">
    <property type="component" value="Chromosome"/>
</dbReference>
<evidence type="ECO:0000313" key="4">
    <source>
        <dbReference type="EMBL" id="ACV62289.1"/>
    </source>
</evidence>
<keyword evidence="5" id="KW-1185">Reference proteome</keyword>
<accession>C8VVH4</accession>
<organism evidence="4 5">
    <name type="scientific">Desulfofarcimen acetoxidans (strain ATCC 49208 / DSM 771 / KCTC 5769 / VKM B-1644 / 5575)</name>
    <name type="common">Desulfotomaculum acetoxidans</name>
    <dbReference type="NCBI Taxonomy" id="485916"/>
    <lineage>
        <taxon>Bacteria</taxon>
        <taxon>Bacillati</taxon>
        <taxon>Bacillota</taxon>
        <taxon>Clostridia</taxon>
        <taxon>Eubacteriales</taxon>
        <taxon>Peptococcaceae</taxon>
        <taxon>Desulfofarcimen</taxon>
    </lineage>
</organism>
<dbReference type="RefSeq" id="WP_015757004.1">
    <property type="nucleotide sequence ID" value="NC_013216.1"/>
</dbReference>
<dbReference type="KEGG" id="dae:Dtox_1414"/>
<evidence type="ECO:0000259" key="3">
    <source>
        <dbReference type="PROSITE" id="PS51900"/>
    </source>
</evidence>
<dbReference type="InterPro" id="IPR024457">
    <property type="entry name" value="Putative_integrase_N"/>
</dbReference>
<protein>
    <recommendedName>
        <fullName evidence="3">Core-binding (CB) domain-containing protein</fullName>
    </recommendedName>
</protein>
<reference evidence="4 5" key="1">
    <citation type="journal article" date="2009" name="Stand. Genomic Sci.">
        <title>Complete genome sequence of Desulfotomaculum acetoxidans type strain (5575).</title>
        <authorList>
            <person name="Spring S."/>
            <person name="Lapidus A."/>
            <person name="Schroder M."/>
            <person name="Gleim D."/>
            <person name="Sims D."/>
            <person name="Meincke L."/>
            <person name="Glavina Del Rio T."/>
            <person name="Tice H."/>
            <person name="Copeland A."/>
            <person name="Cheng J.F."/>
            <person name="Lucas S."/>
            <person name="Chen F."/>
            <person name="Nolan M."/>
            <person name="Bruce D."/>
            <person name="Goodwin L."/>
            <person name="Pitluck S."/>
            <person name="Ivanova N."/>
            <person name="Mavromatis K."/>
            <person name="Mikhailova N."/>
            <person name="Pati A."/>
            <person name="Chen A."/>
            <person name="Palaniappan K."/>
            <person name="Land M."/>
            <person name="Hauser L."/>
            <person name="Chang Y.J."/>
            <person name="Jeffries C.D."/>
            <person name="Chain P."/>
            <person name="Saunders E."/>
            <person name="Brettin T."/>
            <person name="Detter J.C."/>
            <person name="Goker M."/>
            <person name="Bristow J."/>
            <person name="Eisen J.A."/>
            <person name="Markowitz V."/>
            <person name="Hugenholtz P."/>
            <person name="Kyrpides N.C."/>
            <person name="Klenk H.P."/>
            <person name="Han C."/>
        </authorList>
    </citation>
    <scope>NUCLEOTIDE SEQUENCE [LARGE SCALE GENOMIC DNA]</scope>
    <source>
        <strain evidence="5">ATCC 49208 / DSM 771 / VKM B-1644</strain>
    </source>
</reference>
<dbReference type="PROSITE" id="PS51900">
    <property type="entry name" value="CB"/>
    <property type="match status" value="1"/>
</dbReference>
<dbReference type="OrthoDB" id="1806423at2"/>
<keyword evidence="1 2" id="KW-0238">DNA-binding</keyword>
<name>C8VVH4_DESAS</name>
<dbReference type="EMBL" id="CP001720">
    <property type="protein sequence ID" value="ACV62289.1"/>
    <property type="molecule type" value="Genomic_DNA"/>
</dbReference>
<dbReference type="STRING" id="485916.Dtox_1414"/>